<accession>A0ABZ2LLH1</accession>
<gene>
    <name evidence="1" type="ORF">LVJ94_25765</name>
</gene>
<evidence type="ECO:0000313" key="2">
    <source>
        <dbReference type="Proteomes" id="UP001374803"/>
    </source>
</evidence>
<dbReference type="Proteomes" id="UP001374803">
    <property type="component" value="Chromosome"/>
</dbReference>
<protein>
    <submittedName>
        <fullName evidence="1">Uncharacterized protein</fullName>
    </submittedName>
</protein>
<proteinExistence type="predicted"/>
<keyword evidence="2" id="KW-1185">Reference proteome</keyword>
<organism evidence="1 2">
    <name type="scientific">Pendulispora rubella</name>
    <dbReference type="NCBI Taxonomy" id="2741070"/>
    <lineage>
        <taxon>Bacteria</taxon>
        <taxon>Pseudomonadati</taxon>
        <taxon>Myxococcota</taxon>
        <taxon>Myxococcia</taxon>
        <taxon>Myxococcales</taxon>
        <taxon>Sorangiineae</taxon>
        <taxon>Pendulisporaceae</taxon>
        <taxon>Pendulispora</taxon>
    </lineage>
</organism>
<name>A0ABZ2LLH1_9BACT</name>
<reference evidence="1" key="1">
    <citation type="submission" date="2021-12" db="EMBL/GenBank/DDBJ databases">
        <title>Discovery of the Pendulisporaceae a myxobacterial family with distinct sporulation behavior and unique specialized metabolism.</title>
        <authorList>
            <person name="Garcia R."/>
            <person name="Popoff A."/>
            <person name="Bader C.D."/>
            <person name="Loehr J."/>
            <person name="Walesch S."/>
            <person name="Walt C."/>
            <person name="Boldt J."/>
            <person name="Bunk B."/>
            <person name="Haeckl F.J.F.P.J."/>
            <person name="Gunesch A.P."/>
            <person name="Birkelbach J."/>
            <person name="Nuebel U."/>
            <person name="Pietschmann T."/>
            <person name="Bach T."/>
            <person name="Mueller R."/>
        </authorList>
    </citation>
    <scope>NUCLEOTIDE SEQUENCE</scope>
    <source>
        <strain evidence="1">MSr11367</strain>
    </source>
</reference>
<dbReference type="EMBL" id="CP089983">
    <property type="protein sequence ID" value="WXB10621.1"/>
    <property type="molecule type" value="Genomic_DNA"/>
</dbReference>
<evidence type="ECO:0000313" key="1">
    <source>
        <dbReference type="EMBL" id="WXB10621.1"/>
    </source>
</evidence>
<sequence>MTHWISKQSTSPDGMLVFLPVGGEVFEDFEQATSRALALSRRHPRQVFIVNDGTGAPILSALDGEDRPAPASTSTAVVHRLGQVYGPS</sequence>
<dbReference type="RefSeq" id="WP_394840296.1">
    <property type="nucleotide sequence ID" value="NZ_CP089929.1"/>
</dbReference>